<sequence length="207" mass="23806">MDLYYFPGSAPCHAVILTAKNLGIELNKKFVDLMARENMSAEFAKINPQQVVPTLVDNDFTVWESRAIMVYLVQKYGKDDSLFPKCPKKQAIINQRLYFDMGTLYKSFSDYYYPQLFFNKPLVPELYKNMETAMSLLNTFLEGNNYVAGDQLTVADLSILASISIFDVANFDISKYANVARWYADAKKLPGWEENWAGCLEFKKLFK</sequence>
<organism evidence="4">
    <name type="scientific">Zeugodacus tau</name>
    <name type="common">Fruit fly</name>
    <name type="synonym">Bactrocera tau</name>
    <dbReference type="NCBI Taxonomy" id="137263"/>
    <lineage>
        <taxon>Eukaryota</taxon>
        <taxon>Metazoa</taxon>
        <taxon>Ecdysozoa</taxon>
        <taxon>Arthropoda</taxon>
        <taxon>Hexapoda</taxon>
        <taxon>Insecta</taxon>
        <taxon>Pterygota</taxon>
        <taxon>Neoptera</taxon>
        <taxon>Endopterygota</taxon>
        <taxon>Diptera</taxon>
        <taxon>Brachycera</taxon>
        <taxon>Muscomorpha</taxon>
        <taxon>Tephritoidea</taxon>
        <taxon>Tephritidae</taxon>
        <taxon>Zeugodacus</taxon>
        <taxon>Zeugodacus</taxon>
    </lineage>
</organism>
<accession>A0AB39A365</accession>
<dbReference type="Gene3D" id="1.20.1050.10">
    <property type="match status" value="1"/>
</dbReference>
<feature type="domain" description="GST C-terminal" evidence="3">
    <location>
        <begin position="86"/>
        <end position="206"/>
    </location>
</feature>
<proteinExistence type="evidence at transcript level"/>
<dbReference type="SUPFAM" id="SSF47616">
    <property type="entry name" value="GST C-terminal domain-like"/>
    <property type="match status" value="1"/>
</dbReference>
<dbReference type="SFLD" id="SFLDG00358">
    <property type="entry name" value="Main_(cytGST)"/>
    <property type="match status" value="1"/>
</dbReference>
<evidence type="ECO:0000259" key="2">
    <source>
        <dbReference type="PROSITE" id="PS50404"/>
    </source>
</evidence>
<dbReference type="PANTHER" id="PTHR43969">
    <property type="entry name" value="GLUTATHIONE S TRANSFERASE D10, ISOFORM A-RELATED"/>
    <property type="match status" value="1"/>
</dbReference>
<dbReference type="Pfam" id="PF13410">
    <property type="entry name" value="GST_C_2"/>
    <property type="match status" value="1"/>
</dbReference>
<dbReference type="SFLD" id="SFLDS00019">
    <property type="entry name" value="Glutathione_Transferase_(cytos"/>
    <property type="match status" value="1"/>
</dbReference>
<dbReference type="PANTHER" id="PTHR43969:SF9">
    <property type="entry name" value="GLUTATHIONE S TRANSFERASE D10, ISOFORM A-RELATED"/>
    <property type="match status" value="1"/>
</dbReference>
<name>A0AB39A365_ZEUTA</name>
<evidence type="ECO:0000313" key="4">
    <source>
        <dbReference type="EMBL" id="XDD41255.1"/>
    </source>
</evidence>
<evidence type="ECO:0000256" key="1">
    <source>
        <dbReference type="ARBA" id="ARBA00011738"/>
    </source>
</evidence>
<dbReference type="Gene3D" id="3.40.30.10">
    <property type="entry name" value="Glutaredoxin"/>
    <property type="match status" value="1"/>
</dbReference>
<dbReference type="InterPro" id="IPR004045">
    <property type="entry name" value="Glutathione_S-Trfase_N"/>
</dbReference>
<dbReference type="SFLD" id="SFLDG01153">
    <property type="entry name" value="Main.4:_Theta-like"/>
    <property type="match status" value="1"/>
</dbReference>
<dbReference type="InterPro" id="IPR036249">
    <property type="entry name" value="Thioredoxin-like_sf"/>
</dbReference>
<evidence type="ECO:0000259" key="3">
    <source>
        <dbReference type="PROSITE" id="PS50405"/>
    </source>
</evidence>
<dbReference type="GO" id="GO:0004364">
    <property type="term" value="F:glutathione transferase activity"/>
    <property type="evidence" value="ECO:0007669"/>
    <property type="project" value="TreeGrafter"/>
</dbReference>
<protein>
    <submittedName>
        <fullName evidence="4">Glutathione S-transferase 2</fullName>
    </submittedName>
</protein>
<comment type="subunit">
    <text evidence="1">Homodimer.</text>
</comment>
<reference evidence="4" key="1">
    <citation type="submission" date="2024-07" db="EMBL/GenBank/DDBJ databases">
        <title>Identification and tissue expression patterns of two glutathione S-transferase gene (BtauGSTd1 and 2) in Bactrocera tau.</title>
        <authorList>
            <person name="Zhang G."/>
        </authorList>
    </citation>
    <scope>NUCLEOTIDE SEQUENCE</scope>
</reference>
<dbReference type="Pfam" id="PF02798">
    <property type="entry name" value="GST_N"/>
    <property type="match status" value="1"/>
</dbReference>
<dbReference type="GO" id="GO:0006749">
    <property type="term" value="P:glutathione metabolic process"/>
    <property type="evidence" value="ECO:0007669"/>
    <property type="project" value="TreeGrafter"/>
</dbReference>
<dbReference type="EMBL" id="PQ058715">
    <property type="protein sequence ID" value="XDD41255.1"/>
    <property type="molecule type" value="mRNA"/>
</dbReference>
<dbReference type="FunFam" id="1.20.1050.10:FF:000007">
    <property type="entry name" value="Glutathione S-transferase 1-1"/>
    <property type="match status" value="1"/>
</dbReference>
<feature type="domain" description="GST N-terminal" evidence="2">
    <location>
        <begin position="1"/>
        <end position="80"/>
    </location>
</feature>
<dbReference type="InterPro" id="IPR040079">
    <property type="entry name" value="Glutathione_S-Trfase"/>
</dbReference>
<dbReference type="CDD" id="cd03045">
    <property type="entry name" value="GST_N_Delta_Epsilon"/>
    <property type="match status" value="1"/>
</dbReference>
<dbReference type="InterPro" id="IPR036282">
    <property type="entry name" value="Glutathione-S-Trfase_C_sf"/>
</dbReference>
<dbReference type="InterPro" id="IPR010987">
    <property type="entry name" value="Glutathione-S-Trfase_C-like"/>
</dbReference>
<dbReference type="CDD" id="cd03177">
    <property type="entry name" value="GST_C_Delta_Epsilon"/>
    <property type="match status" value="1"/>
</dbReference>
<dbReference type="AlphaFoldDB" id="A0AB39A365"/>
<dbReference type="PROSITE" id="PS50405">
    <property type="entry name" value="GST_CTER"/>
    <property type="match status" value="1"/>
</dbReference>
<dbReference type="PROSITE" id="PS50404">
    <property type="entry name" value="GST_NTER"/>
    <property type="match status" value="1"/>
</dbReference>
<dbReference type="FunFam" id="3.40.30.10:FF:000034">
    <property type="entry name" value="glutathione S-transferase 1"/>
    <property type="match status" value="1"/>
</dbReference>
<dbReference type="SUPFAM" id="SSF52833">
    <property type="entry name" value="Thioredoxin-like"/>
    <property type="match status" value="1"/>
</dbReference>